<dbReference type="RefSeq" id="WP_318107686.1">
    <property type="nucleotide sequence ID" value="NZ_CP137573.1"/>
</dbReference>
<proteinExistence type="predicted"/>
<dbReference type="Gene3D" id="3.30.10.10">
    <property type="entry name" value="Trypsin Inhibitor V, subunit A"/>
    <property type="match status" value="1"/>
</dbReference>
<keyword evidence="2" id="KW-1185">Reference proteome</keyword>
<evidence type="ECO:0000313" key="2">
    <source>
        <dbReference type="Proteomes" id="UP001301731"/>
    </source>
</evidence>
<protein>
    <submittedName>
        <fullName evidence="1">I78 family peptidase inhibitor</fullName>
    </submittedName>
</protein>
<organism evidence="1 2">
    <name type="scientific">Streptomyces solicathayae</name>
    <dbReference type="NCBI Taxonomy" id="3081768"/>
    <lineage>
        <taxon>Bacteria</taxon>
        <taxon>Bacillati</taxon>
        <taxon>Actinomycetota</taxon>
        <taxon>Actinomycetes</taxon>
        <taxon>Kitasatosporales</taxon>
        <taxon>Streptomycetaceae</taxon>
        <taxon>Streptomyces</taxon>
    </lineage>
</organism>
<dbReference type="Pfam" id="PF11720">
    <property type="entry name" value="Inhibitor_I78"/>
    <property type="match status" value="1"/>
</dbReference>
<sequence length="73" mass="7976">MAPIPTSPVPPEDAPEAYVGLDANGAEQLARSRGWTTVRSVAPGSIITMEYMPSRINFEVDENENTVLRCWLG</sequence>
<name>A0ABZ0M0F4_9ACTN</name>
<dbReference type="Proteomes" id="UP001301731">
    <property type="component" value="Chromosome"/>
</dbReference>
<dbReference type="InterPro" id="IPR021719">
    <property type="entry name" value="Prot_inh_I78"/>
</dbReference>
<evidence type="ECO:0000313" key="1">
    <source>
        <dbReference type="EMBL" id="WOX25240.1"/>
    </source>
</evidence>
<reference evidence="1 2" key="1">
    <citation type="submission" date="2023-10" db="EMBL/GenBank/DDBJ databases">
        <title>The genome sequence of Streptomyces sp. HUAS YS2.</title>
        <authorList>
            <person name="Mo P."/>
        </authorList>
    </citation>
    <scope>NUCLEOTIDE SEQUENCE [LARGE SCALE GENOMIC DNA]</scope>
    <source>
        <strain evidence="1 2">HUAS YS2</strain>
    </source>
</reference>
<accession>A0ABZ0M0F4</accession>
<gene>
    <name evidence="1" type="ORF">R2D22_29240</name>
</gene>
<dbReference type="EMBL" id="CP137573">
    <property type="protein sequence ID" value="WOX25240.1"/>
    <property type="molecule type" value="Genomic_DNA"/>
</dbReference>